<evidence type="ECO:0000313" key="2">
    <source>
        <dbReference type="Proteomes" id="UP000264960"/>
    </source>
</evidence>
<proteinExistence type="predicted"/>
<dbReference type="Proteomes" id="UP000264960">
    <property type="component" value="Chromosome"/>
</dbReference>
<dbReference type="AlphaFoldDB" id="A0AAD0MM12"/>
<reference evidence="1 2" key="1">
    <citation type="submission" date="2018-02" db="EMBL/GenBank/DDBJ databases">
        <title>The complete genome of two Bacillus pumilus strains from Cuatro Cienegas, Coahuila, Mexico.</title>
        <authorList>
            <person name="Zarza E."/>
            <person name="Alcaraz L.D."/>
            <person name="Aguilar-Salinas B."/>
            <person name="Islas A."/>
            <person name="Olmedo-Alvarez G."/>
        </authorList>
    </citation>
    <scope>NUCLEOTIDE SEQUENCE [LARGE SCALE GENOMIC DNA]</scope>
    <source>
        <strain evidence="1 2">145</strain>
    </source>
</reference>
<accession>A0AAD0MM12</accession>
<sequence>MQVFGAVLFFRIDEKSRRSKGKKRNVKRIGEQFEFDQAAENSAIDAGFSALKVRGKKWGRLSKERIGLN</sequence>
<organism evidence="1 2">
    <name type="scientific">Bacillus pumilus</name>
    <name type="common">Bacillus mesentericus</name>
    <dbReference type="NCBI Taxonomy" id="1408"/>
    <lineage>
        <taxon>Bacteria</taxon>
        <taxon>Bacillati</taxon>
        <taxon>Bacillota</taxon>
        <taxon>Bacilli</taxon>
        <taxon>Bacillales</taxon>
        <taxon>Bacillaceae</taxon>
        <taxon>Bacillus</taxon>
    </lineage>
</organism>
<name>A0AAD0MM12_BACPU</name>
<gene>
    <name evidence="1" type="ORF">C5695_09985</name>
</gene>
<protein>
    <submittedName>
        <fullName evidence="1">Uncharacterized protein</fullName>
    </submittedName>
</protein>
<dbReference type="EMBL" id="CP027116">
    <property type="protein sequence ID" value="AVM24150.1"/>
    <property type="molecule type" value="Genomic_DNA"/>
</dbReference>
<evidence type="ECO:0000313" key="1">
    <source>
        <dbReference type="EMBL" id="AVM24150.1"/>
    </source>
</evidence>